<comment type="cofactor">
    <cofactor evidence="1 9">
        <name>heme</name>
        <dbReference type="ChEBI" id="CHEBI:30413"/>
    </cofactor>
</comment>
<dbReference type="InterPro" id="IPR017972">
    <property type="entry name" value="Cyt_P450_CS"/>
</dbReference>
<evidence type="ECO:0000256" key="4">
    <source>
        <dbReference type="ARBA" id="ARBA00022723"/>
    </source>
</evidence>
<proteinExistence type="inferred from homology"/>
<dbReference type="KEGG" id="aplc:110987849"/>
<name>A0A8B7ZM10_ACAPL</name>
<dbReference type="PANTHER" id="PTHR24302:SF15">
    <property type="entry name" value="FATTY-ACID PEROXYGENASE"/>
    <property type="match status" value="1"/>
</dbReference>
<dbReference type="GO" id="GO:0005506">
    <property type="term" value="F:iron ion binding"/>
    <property type="evidence" value="ECO:0007669"/>
    <property type="project" value="InterPro"/>
</dbReference>
<dbReference type="PROSITE" id="PS00086">
    <property type="entry name" value="CYTOCHROME_P450"/>
    <property type="match status" value="1"/>
</dbReference>
<evidence type="ECO:0000256" key="5">
    <source>
        <dbReference type="ARBA" id="ARBA00023002"/>
    </source>
</evidence>
<dbReference type="PRINTS" id="PR00463">
    <property type="entry name" value="EP450I"/>
</dbReference>
<comment type="function">
    <text evidence="8">Cytochromes P450 are a group of heme-thiolate monooxygenases. They oxidize a variety of structurally unrelated compounds, including steroids, fatty acids, and xenobiotics.</text>
</comment>
<dbReference type="RefSeq" id="XP_022106653.1">
    <property type="nucleotide sequence ID" value="XM_022250961.1"/>
</dbReference>
<dbReference type="InterPro" id="IPR036396">
    <property type="entry name" value="Cyt_P450_sf"/>
</dbReference>
<comment type="similarity">
    <text evidence="2 10">Belongs to the cytochrome P450 family.</text>
</comment>
<dbReference type="OMA" id="EIFSMCM"/>
<dbReference type="Proteomes" id="UP000694845">
    <property type="component" value="Unplaced"/>
</dbReference>
<dbReference type="GO" id="GO:0008395">
    <property type="term" value="F:steroid hydroxylase activity"/>
    <property type="evidence" value="ECO:0007669"/>
    <property type="project" value="TreeGrafter"/>
</dbReference>
<keyword evidence="6 9" id="KW-0408">Iron</keyword>
<organism evidence="11 12">
    <name type="scientific">Acanthaster planci</name>
    <name type="common">Crown-of-thorns starfish</name>
    <dbReference type="NCBI Taxonomy" id="133434"/>
    <lineage>
        <taxon>Eukaryota</taxon>
        <taxon>Metazoa</taxon>
        <taxon>Echinodermata</taxon>
        <taxon>Eleutherozoa</taxon>
        <taxon>Asterozoa</taxon>
        <taxon>Asteroidea</taxon>
        <taxon>Valvatacea</taxon>
        <taxon>Valvatida</taxon>
        <taxon>Acanthasteridae</taxon>
        <taxon>Acanthaster</taxon>
    </lineage>
</organism>
<keyword evidence="11" id="KW-1185">Reference proteome</keyword>
<evidence type="ECO:0000256" key="7">
    <source>
        <dbReference type="ARBA" id="ARBA00023033"/>
    </source>
</evidence>
<protein>
    <submittedName>
        <fullName evidence="12">Cytochrome P450 3A24-like</fullName>
    </submittedName>
</protein>
<keyword evidence="3 9" id="KW-0349">Heme</keyword>
<evidence type="ECO:0000256" key="6">
    <source>
        <dbReference type="ARBA" id="ARBA00023004"/>
    </source>
</evidence>
<dbReference type="GO" id="GO:0020037">
    <property type="term" value="F:heme binding"/>
    <property type="evidence" value="ECO:0007669"/>
    <property type="project" value="InterPro"/>
</dbReference>
<keyword evidence="4 9" id="KW-0479">Metal-binding</keyword>
<keyword evidence="5 10" id="KW-0560">Oxidoreductase</keyword>
<dbReference type="GeneID" id="110987849"/>
<evidence type="ECO:0000256" key="1">
    <source>
        <dbReference type="ARBA" id="ARBA00001971"/>
    </source>
</evidence>
<evidence type="ECO:0000256" key="9">
    <source>
        <dbReference type="PIRSR" id="PIRSR602401-1"/>
    </source>
</evidence>
<dbReference type="InterPro" id="IPR050705">
    <property type="entry name" value="Cytochrome_P450_3A"/>
</dbReference>
<evidence type="ECO:0000256" key="10">
    <source>
        <dbReference type="RuleBase" id="RU000461"/>
    </source>
</evidence>
<sequence length="503" mass="57605">MIGTIIIVLLSTLLVYLSWRTYDQLTFFSKLGLKGPTPVPIFGNLFGFKDGVHIAIGKWIKEYGKTFGISRGAQKVIVTSDVEFVKEVMVKQFSHFVDRQGFPLRPNEMCYDLLDLKGERWRTMRETCSLAFSKHKTERMLSMVNECADTTIKDIQEHGKNTNGVLDIHKYMAEFGIDVGAYCFFASKVTAEQEKFVLMQHAYALWIRFKTVYVPWLLTVLFPKLEPLLKLLGCSIHPQTSVDYFTSLMKAIMDTRKSDPNAQEYVDFLQLMLNSEKGLEIKASNGQSIQKRALTDNEIFSMCMTVFTGNMETSPGTLAYAFFALALHPEVQERVIEEIDRVTADGITPENVRKLAYTDMVLREVLRLYPTVASLNRVCLEDCVVKGIKIPKDTLVEIAVYAIHCDPENWPDPYRFDPERFSAENKAKMDPMTWLAFGQGPRMCLGYRFAMMEMMVIMVRMLKKYRLETCAETEIPPSRGVRGLMSPEHGIKIRLVPRQKQTE</sequence>
<dbReference type="FunFam" id="1.10.630.10:FF:000182">
    <property type="entry name" value="Cytochrome P450 3A4"/>
    <property type="match status" value="1"/>
</dbReference>
<gene>
    <name evidence="12" type="primary">LOC110987849</name>
</gene>
<evidence type="ECO:0000256" key="8">
    <source>
        <dbReference type="ARBA" id="ARBA00043906"/>
    </source>
</evidence>
<dbReference type="Gene3D" id="1.10.630.10">
    <property type="entry name" value="Cytochrome P450"/>
    <property type="match status" value="1"/>
</dbReference>
<evidence type="ECO:0000256" key="2">
    <source>
        <dbReference type="ARBA" id="ARBA00010617"/>
    </source>
</evidence>
<evidence type="ECO:0000313" key="12">
    <source>
        <dbReference type="RefSeq" id="XP_022106653.1"/>
    </source>
</evidence>
<feature type="binding site" description="axial binding residue" evidence="9">
    <location>
        <position position="444"/>
    </location>
    <ligand>
        <name>heme</name>
        <dbReference type="ChEBI" id="CHEBI:30413"/>
    </ligand>
    <ligandPart>
        <name>Fe</name>
        <dbReference type="ChEBI" id="CHEBI:18248"/>
    </ligandPart>
</feature>
<dbReference type="AlphaFoldDB" id="A0A8B7ZM10"/>
<evidence type="ECO:0000256" key="3">
    <source>
        <dbReference type="ARBA" id="ARBA00022617"/>
    </source>
</evidence>
<dbReference type="Pfam" id="PF00067">
    <property type="entry name" value="p450"/>
    <property type="match status" value="1"/>
</dbReference>
<dbReference type="CDD" id="cd11055">
    <property type="entry name" value="CYP3A-like"/>
    <property type="match status" value="1"/>
</dbReference>
<dbReference type="InterPro" id="IPR001128">
    <property type="entry name" value="Cyt_P450"/>
</dbReference>
<reference evidence="12" key="1">
    <citation type="submission" date="2025-08" db="UniProtKB">
        <authorList>
            <consortium name="RefSeq"/>
        </authorList>
    </citation>
    <scope>IDENTIFICATION</scope>
</reference>
<keyword evidence="7 10" id="KW-0503">Monooxygenase</keyword>
<dbReference type="GO" id="GO:0016705">
    <property type="term" value="F:oxidoreductase activity, acting on paired donors, with incorporation or reduction of molecular oxygen"/>
    <property type="evidence" value="ECO:0007669"/>
    <property type="project" value="InterPro"/>
</dbReference>
<accession>A0A8B7ZM10</accession>
<dbReference type="PRINTS" id="PR00385">
    <property type="entry name" value="P450"/>
</dbReference>
<dbReference type="SUPFAM" id="SSF48264">
    <property type="entry name" value="Cytochrome P450"/>
    <property type="match status" value="1"/>
</dbReference>
<evidence type="ECO:0000313" key="11">
    <source>
        <dbReference type="Proteomes" id="UP000694845"/>
    </source>
</evidence>
<dbReference type="PANTHER" id="PTHR24302">
    <property type="entry name" value="CYTOCHROME P450 FAMILY 3"/>
    <property type="match status" value="1"/>
</dbReference>
<dbReference type="InterPro" id="IPR002401">
    <property type="entry name" value="Cyt_P450_E_grp-I"/>
</dbReference>
<dbReference type="OrthoDB" id="2789670at2759"/>